<feature type="domain" description="C2H2-type" evidence="1">
    <location>
        <begin position="141"/>
        <end position="170"/>
    </location>
</feature>
<dbReference type="GO" id="GO:0000976">
    <property type="term" value="F:transcription cis-regulatory region binding"/>
    <property type="evidence" value="ECO:0007669"/>
    <property type="project" value="InterPro"/>
</dbReference>
<dbReference type="VEuPathDB" id="VectorBase:AATE019811"/>
<organism evidence="2">
    <name type="scientific">Anopheles atroparvus</name>
    <name type="common">European mosquito</name>
    <dbReference type="NCBI Taxonomy" id="41427"/>
    <lineage>
        <taxon>Eukaryota</taxon>
        <taxon>Metazoa</taxon>
        <taxon>Ecdysozoa</taxon>
        <taxon>Arthropoda</taxon>
        <taxon>Hexapoda</taxon>
        <taxon>Insecta</taxon>
        <taxon>Pterygota</taxon>
        <taxon>Neoptera</taxon>
        <taxon>Endopterygota</taxon>
        <taxon>Diptera</taxon>
        <taxon>Nematocera</taxon>
        <taxon>Culicoidea</taxon>
        <taxon>Culicidae</taxon>
        <taxon>Anophelinae</taxon>
        <taxon>Anopheles</taxon>
    </lineage>
</organism>
<dbReference type="InterPro" id="IPR055303">
    <property type="entry name" value="ATMIN"/>
</dbReference>
<accession>A0A182JKK3</accession>
<sequence>MNTQDKLRFTLRIYPTPEDIIAEKSYLCPIENCGTTFQNASHLQMHITRHHRCAAPELHPVYDASDKDKQKQFFCPCPTCCYFQTPSEIANGARYFSSFRSLKQHYLKVHGERKFGCSTCEKSFATASYLRHHRLSCGQSFKCEHCSFSYGSREALLTHAKRKKHGYAKLISSRKQAKSISIGTQTTVIGTEDRVTQTVPLPNCDVHSSEADQNSSMSVVAIDQYRTTVDCSLNDGSGSGEMMYMQPQGNGTIDAAESVVVCTETQTDFSDPMYPNAINHHDPLLSYTHMYTQTSDEPGLYADLGLSTIETQTSWNDGGDGFGEYLVSTETQTNFDIESFNSGSSHSNDKIDQAVQCKYTPLPYLQRTSDASSGTEFLTAMSGTIEHTLNTTQSS</sequence>
<protein>
    <recommendedName>
        <fullName evidence="1">C2H2-type domain-containing protein</fullName>
    </recommendedName>
</protein>
<dbReference type="InterPro" id="IPR013087">
    <property type="entry name" value="Znf_C2H2_type"/>
</dbReference>
<dbReference type="GO" id="GO:0005634">
    <property type="term" value="C:nucleus"/>
    <property type="evidence" value="ECO:0007669"/>
    <property type="project" value="TreeGrafter"/>
</dbReference>
<dbReference type="PANTHER" id="PTHR46664:SF1">
    <property type="entry name" value="ATM INTERACTOR"/>
    <property type="match status" value="1"/>
</dbReference>
<dbReference type="PANTHER" id="PTHR46664">
    <property type="entry name" value="ATM INTERACTOR"/>
    <property type="match status" value="1"/>
</dbReference>
<dbReference type="SMART" id="SM00355">
    <property type="entry name" value="ZnF_C2H2"/>
    <property type="match status" value="4"/>
</dbReference>
<dbReference type="InterPro" id="IPR036236">
    <property type="entry name" value="Znf_C2H2_sf"/>
</dbReference>
<dbReference type="SUPFAM" id="SSF57667">
    <property type="entry name" value="beta-beta-alpha zinc fingers"/>
    <property type="match status" value="2"/>
</dbReference>
<name>A0A182JKK3_ANOAO</name>
<feature type="domain" description="C2H2-type" evidence="1">
    <location>
        <begin position="26"/>
        <end position="56"/>
    </location>
</feature>
<dbReference type="GO" id="GO:0045944">
    <property type="term" value="P:positive regulation of transcription by RNA polymerase II"/>
    <property type="evidence" value="ECO:0007669"/>
    <property type="project" value="InterPro"/>
</dbReference>
<reference evidence="2" key="1">
    <citation type="submission" date="2022-08" db="UniProtKB">
        <authorList>
            <consortium name="EnsemblMetazoa"/>
        </authorList>
    </citation>
    <scope>IDENTIFICATION</scope>
    <source>
        <strain evidence="2">EBRO</strain>
    </source>
</reference>
<dbReference type="PROSITE" id="PS50157">
    <property type="entry name" value="ZINC_FINGER_C2H2_2"/>
    <property type="match status" value="3"/>
</dbReference>
<dbReference type="STRING" id="41427.A0A182JKK3"/>
<evidence type="ECO:0000259" key="1">
    <source>
        <dbReference type="PROSITE" id="PS50157"/>
    </source>
</evidence>
<dbReference type="EnsemblMetazoa" id="AATE019811-RA">
    <property type="protein sequence ID" value="AATE019811-PA.1"/>
    <property type="gene ID" value="AATE019811"/>
</dbReference>
<dbReference type="AlphaFoldDB" id="A0A182JKK3"/>
<evidence type="ECO:0000313" key="2">
    <source>
        <dbReference type="EnsemblMetazoa" id="AATE019811-PA.1"/>
    </source>
</evidence>
<dbReference type="GO" id="GO:0000981">
    <property type="term" value="F:DNA-binding transcription factor activity, RNA polymerase II-specific"/>
    <property type="evidence" value="ECO:0007669"/>
    <property type="project" value="TreeGrafter"/>
</dbReference>
<proteinExistence type="predicted"/>
<feature type="domain" description="C2H2-type" evidence="1">
    <location>
        <begin position="115"/>
        <end position="134"/>
    </location>
</feature>
<dbReference type="Gene3D" id="3.30.160.60">
    <property type="entry name" value="Classic Zinc Finger"/>
    <property type="match status" value="2"/>
</dbReference>
<dbReference type="PROSITE" id="PS00028">
    <property type="entry name" value="ZINC_FINGER_C2H2_1"/>
    <property type="match status" value="2"/>
</dbReference>